<protein>
    <submittedName>
        <fullName evidence="1">Uncharacterized protein</fullName>
    </submittedName>
</protein>
<evidence type="ECO:0000313" key="1">
    <source>
        <dbReference type="EMBL" id="ACX81167.1"/>
    </source>
</evidence>
<sequence length="223" mass="26202">MIIVKKKRDFILGFLFLVIIITVICPVKTKAMDTHKWMAHLADDVRFEKLAIPGVRNNSNACKNEKITKQLNKGVRFFDLSLHCAEIEQTEESMAEIERFIQKNKSEFVLVVTNNNPVVKRFNSAYRLESHCKKIKINKLRGKILVVDSKEMMELKIHPYEKAKNNGWRYMLMAKSILPKLNQSIMTRMNSKGVFMINNPCWKEVRKVINLNRDYKKPKRVIY</sequence>
<dbReference type="GO" id="GO:0006629">
    <property type="term" value="P:lipid metabolic process"/>
    <property type="evidence" value="ECO:0007669"/>
    <property type="project" value="InterPro"/>
</dbReference>
<dbReference type="Gene3D" id="3.20.20.190">
    <property type="entry name" value="Phosphatidylinositol (PI) phosphodiesterase"/>
    <property type="match status" value="1"/>
</dbReference>
<organism evidence="1">
    <name type="scientific">Listeria seeligeri</name>
    <dbReference type="NCBI Taxonomy" id="1640"/>
    <lineage>
        <taxon>Bacteria</taxon>
        <taxon>Bacillati</taxon>
        <taxon>Bacillota</taxon>
        <taxon>Bacilli</taxon>
        <taxon>Bacillales</taxon>
        <taxon>Listeriaceae</taxon>
        <taxon>Listeria</taxon>
    </lineage>
</organism>
<reference evidence="1" key="1">
    <citation type="submission" date="2009-09" db="EMBL/GenBank/DDBJ databases">
        <title>Listeria seeligeri isolates from food processing environments form two phylogenetic lineages.</title>
        <authorList>
            <person name="Mueller A.A."/>
            <person name="Schmid M.W."/>
            <person name="Meyer O."/>
            <person name="Meussdoerffer F.G."/>
        </authorList>
    </citation>
    <scope>NUCLEOTIDE SEQUENCE</scope>
    <source>
        <strain evidence="1">90</strain>
    </source>
</reference>
<dbReference type="SUPFAM" id="SSF51695">
    <property type="entry name" value="PLC-like phosphodiesterases"/>
    <property type="match status" value="1"/>
</dbReference>
<accession>D0UHE0</accession>
<proteinExistence type="predicted"/>
<name>D0UHE0_LISSE</name>
<dbReference type="AlphaFoldDB" id="D0UHE0"/>
<dbReference type="InterPro" id="IPR017946">
    <property type="entry name" value="PLC-like_Pdiesterase_TIM-brl"/>
</dbReference>
<dbReference type="RefSeq" id="WP_185544451.1">
    <property type="nucleotide sequence ID" value="NZ_JAARZB010000020.1"/>
</dbReference>
<dbReference type="GO" id="GO:0008081">
    <property type="term" value="F:phosphoric diester hydrolase activity"/>
    <property type="evidence" value="ECO:0007669"/>
    <property type="project" value="InterPro"/>
</dbReference>
<dbReference type="EMBL" id="GQ862951">
    <property type="protein sequence ID" value="ACX81167.1"/>
    <property type="molecule type" value="Genomic_DNA"/>
</dbReference>